<dbReference type="OrthoDB" id="5894062at2"/>
<feature type="transmembrane region" description="Helical" evidence="1">
    <location>
        <begin position="43"/>
        <end position="61"/>
    </location>
</feature>
<keyword evidence="1" id="KW-0472">Membrane</keyword>
<dbReference type="KEGG" id="vta:A2746"/>
<dbReference type="RefSeq" id="WP_102523152.1">
    <property type="nucleotide sequence ID" value="NZ_LT960611.1"/>
</dbReference>
<dbReference type="EMBL" id="LT960611">
    <property type="protein sequence ID" value="SON50712.1"/>
    <property type="molecule type" value="Genomic_DNA"/>
</dbReference>
<keyword evidence="1" id="KW-0812">Transmembrane</keyword>
<gene>
    <name evidence="2" type="ORF">VTAP4600_A2746</name>
</gene>
<evidence type="ECO:0000256" key="1">
    <source>
        <dbReference type="SAM" id="Phobius"/>
    </source>
</evidence>
<sequence length="69" mass="7968">MFELLFVFIFVGMLVFTGVTMMTVFIATGVAFLAMFVLGMVGMVFKVLPWLIVIVVGWWFFKSFVYQPR</sequence>
<protein>
    <submittedName>
        <fullName evidence="2">Putative Phage shock protein G</fullName>
    </submittedName>
</protein>
<dbReference type="Pfam" id="PF09583">
    <property type="entry name" value="Phageshock_PspG"/>
    <property type="match status" value="1"/>
</dbReference>
<keyword evidence="3" id="KW-1185">Reference proteome</keyword>
<proteinExistence type="predicted"/>
<accession>A0A2N8ZFM0</accession>
<dbReference type="Proteomes" id="UP000235828">
    <property type="component" value="Chromosome A"/>
</dbReference>
<dbReference type="NCBIfam" id="TIGR02975">
    <property type="entry name" value="phageshock_pspG"/>
    <property type="match status" value="1"/>
</dbReference>
<dbReference type="InterPro" id="IPR014318">
    <property type="entry name" value="Phageshock_PspG"/>
</dbReference>
<keyword evidence="1" id="KW-1133">Transmembrane helix</keyword>
<evidence type="ECO:0000313" key="2">
    <source>
        <dbReference type="EMBL" id="SON50712.1"/>
    </source>
</evidence>
<organism evidence="2 3">
    <name type="scientific">Vibrio tapetis subsp. tapetis</name>
    <dbReference type="NCBI Taxonomy" id="1671868"/>
    <lineage>
        <taxon>Bacteria</taxon>
        <taxon>Pseudomonadati</taxon>
        <taxon>Pseudomonadota</taxon>
        <taxon>Gammaproteobacteria</taxon>
        <taxon>Vibrionales</taxon>
        <taxon>Vibrionaceae</taxon>
        <taxon>Vibrio</taxon>
    </lineage>
</organism>
<feature type="transmembrane region" description="Helical" evidence="1">
    <location>
        <begin position="6"/>
        <end position="36"/>
    </location>
</feature>
<evidence type="ECO:0000313" key="3">
    <source>
        <dbReference type="Proteomes" id="UP000235828"/>
    </source>
</evidence>
<reference evidence="2 3" key="1">
    <citation type="submission" date="2017-10" db="EMBL/GenBank/DDBJ databases">
        <authorList>
            <person name="Banno H."/>
            <person name="Chua N.-H."/>
        </authorList>
    </citation>
    <scope>NUCLEOTIDE SEQUENCE [LARGE SCALE GENOMIC DNA]</scope>
    <source>
        <strain evidence="2">Vibrio tapetis CECT4600</strain>
    </source>
</reference>
<name>A0A2N8ZFM0_9VIBR</name>
<dbReference type="AlphaFoldDB" id="A0A2N8ZFM0"/>